<keyword evidence="2" id="KW-0645">Protease</keyword>
<dbReference type="GO" id="GO:0004252">
    <property type="term" value="F:serine-type endopeptidase activity"/>
    <property type="evidence" value="ECO:0007669"/>
    <property type="project" value="UniProtKB-UniRule"/>
</dbReference>
<evidence type="ECO:0000256" key="6">
    <source>
        <dbReference type="ARBA" id="ARBA00022968"/>
    </source>
</evidence>
<evidence type="ECO:0000256" key="3">
    <source>
        <dbReference type="ARBA" id="ARBA00022692"/>
    </source>
</evidence>
<keyword evidence="3 11" id="KW-0812">Transmembrane</keyword>
<reference evidence="13" key="1">
    <citation type="submission" date="2021-03" db="EMBL/GenBank/DDBJ databases">
        <title>Agromyces archimandritus sp. nov., isolated from the cockroach Archimandrita tessellata.</title>
        <authorList>
            <person name="Guzman J."/>
            <person name="Ortuzar M."/>
            <person name="Poehlein A."/>
            <person name="Daniel R."/>
            <person name="Trujillo M."/>
            <person name="Vilcinskas A."/>
        </authorList>
    </citation>
    <scope>NUCLEOTIDE SEQUENCE</scope>
    <source>
        <strain evidence="13">G127AT</strain>
    </source>
</reference>
<dbReference type="PROSITE" id="PS00501">
    <property type="entry name" value="SPASE_I_1"/>
    <property type="match status" value="1"/>
</dbReference>
<keyword evidence="8 11" id="KW-0472">Membrane</keyword>
<dbReference type="EC" id="3.4.21.89" evidence="10"/>
<dbReference type="SUPFAM" id="SSF51306">
    <property type="entry name" value="LexA/Signal peptidase"/>
    <property type="match status" value="1"/>
</dbReference>
<keyword evidence="4 13" id="KW-0378">Hydrolase</keyword>
<evidence type="ECO:0000256" key="2">
    <source>
        <dbReference type="ARBA" id="ARBA00022670"/>
    </source>
</evidence>
<keyword evidence="7 11" id="KW-1133">Transmembrane helix</keyword>
<evidence type="ECO:0000256" key="7">
    <source>
        <dbReference type="ARBA" id="ARBA00022989"/>
    </source>
</evidence>
<dbReference type="GO" id="GO:0009003">
    <property type="term" value="F:signal peptidase activity"/>
    <property type="evidence" value="ECO:0007669"/>
    <property type="project" value="UniProtKB-EC"/>
</dbReference>
<sequence>MRVLGVVRQIVLTAAAALGVVCIIVFVGGFALGIRPVVVVSGSMEPTLPVGSVALIQPVSYDDVAVGDIVTVQRPRGLGLVTHRVIEKTTVDGAPALELQGDANAVPDPEPYVVDEISRTVFHIPGLGHLAIFLQNGNGIIAAVGILLTLVAVYLLDPAKFAPRSGKGA</sequence>
<dbReference type="Pfam" id="PF10502">
    <property type="entry name" value="Peptidase_S26"/>
    <property type="match status" value="1"/>
</dbReference>
<evidence type="ECO:0000256" key="8">
    <source>
        <dbReference type="ARBA" id="ARBA00023136"/>
    </source>
</evidence>
<dbReference type="NCBIfam" id="TIGR02228">
    <property type="entry name" value="sigpep_I_arch"/>
    <property type="match status" value="1"/>
</dbReference>
<dbReference type="InterPro" id="IPR001733">
    <property type="entry name" value="Peptidase_S26B"/>
</dbReference>
<gene>
    <name evidence="13" type="ORF">G127AT_09025</name>
</gene>
<feature type="transmembrane region" description="Helical" evidence="11">
    <location>
        <begin position="139"/>
        <end position="156"/>
    </location>
</feature>
<evidence type="ECO:0000256" key="1">
    <source>
        <dbReference type="ARBA" id="ARBA00004648"/>
    </source>
</evidence>
<keyword evidence="6" id="KW-0735">Signal-anchor</keyword>
<feature type="domain" description="Peptidase S26" evidence="12">
    <location>
        <begin position="17"/>
        <end position="76"/>
    </location>
</feature>
<evidence type="ECO:0000259" key="12">
    <source>
        <dbReference type="Pfam" id="PF10502"/>
    </source>
</evidence>
<evidence type="ECO:0000256" key="5">
    <source>
        <dbReference type="ARBA" id="ARBA00022824"/>
    </source>
</evidence>
<keyword evidence="5" id="KW-0256">Endoplasmic reticulum</keyword>
<dbReference type="InterPro" id="IPR019756">
    <property type="entry name" value="Pept_S26A_signal_pept_1_Ser-AS"/>
</dbReference>
<proteinExistence type="predicted"/>
<dbReference type="InterPro" id="IPR019533">
    <property type="entry name" value="Peptidase_S26"/>
</dbReference>
<protein>
    <recommendedName>
        <fullName evidence="10">Signal peptidase I</fullName>
        <ecNumber evidence="10">3.4.21.89</ecNumber>
    </recommendedName>
</protein>
<dbReference type="InterPro" id="IPR036286">
    <property type="entry name" value="LexA/Signal_pep-like_sf"/>
</dbReference>
<dbReference type="GO" id="GO:0006465">
    <property type="term" value="P:signal peptide processing"/>
    <property type="evidence" value="ECO:0007669"/>
    <property type="project" value="UniProtKB-UniRule"/>
</dbReference>
<feature type="transmembrane region" description="Helical" evidence="11">
    <location>
        <begin position="12"/>
        <end position="34"/>
    </location>
</feature>
<evidence type="ECO:0000256" key="11">
    <source>
        <dbReference type="SAM" id="Phobius"/>
    </source>
</evidence>
<evidence type="ECO:0000313" key="13">
    <source>
        <dbReference type="EMBL" id="QTX03502.1"/>
    </source>
</evidence>
<dbReference type="EMBL" id="CP071696">
    <property type="protein sequence ID" value="QTX03502.1"/>
    <property type="molecule type" value="Genomic_DNA"/>
</dbReference>
<comment type="function">
    <text evidence="9">Catalytic component of the signal peptidase complex (SPC) which catalyzes the cleavage of N-terminal signal sequences from nascent proteins as they are translocated into the lumen of the endoplasmic reticulum. Specifically cleaves N-terminal signal peptides that contain a hydrophobic alpha-helix (h-region) shorter than 18-20 amino acids.</text>
</comment>
<dbReference type="Proteomes" id="UP000671914">
    <property type="component" value="Chromosome"/>
</dbReference>
<comment type="subcellular location">
    <subcellularLocation>
        <location evidence="1">Endoplasmic reticulum membrane</location>
        <topology evidence="1">Single-pass type II membrane protein</topology>
    </subcellularLocation>
</comment>
<dbReference type="GO" id="GO:0016020">
    <property type="term" value="C:membrane"/>
    <property type="evidence" value="ECO:0007669"/>
    <property type="project" value="UniProtKB-UniRule"/>
</dbReference>
<evidence type="ECO:0000256" key="9">
    <source>
        <dbReference type="ARBA" id="ARBA00045533"/>
    </source>
</evidence>
<evidence type="ECO:0000256" key="10">
    <source>
        <dbReference type="NCBIfam" id="TIGR02228"/>
    </source>
</evidence>
<dbReference type="AlphaFoldDB" id="A0A975IMG9"/>
<dbReference type="CDD" id="cd06530">
    <property type="entry name" value="S26_SPase_I"/>
    <property type="match status" value="1"/>
</dbReference>
<evidence type="ECO:0000313" key="14">
    <source>
        <dbReference type="Proteomes" id="UP000671914"/>
    </source>
</evidence>
<evidence type="ECO:0000256" key="4">
    <source>
        <dbReference type="ARBA" id="ARBA00022801"/>
    </source>
</evidence>
<keyword evidence="14" id="KW-1185">Reference proteome</keyword>
<accession>A0A975IMG9</accession>
<dbReference type="KEGG" id="aarc:G127AT_09025"/>
<organism evidence="13 14">
    <name type="scientific">Agromyces archimandritae</name>
    <dbReference type="NCBI Taxonomy" id="2781962"/>
    <lineage>
        <taxon>Bacteria</taxon>
        <taxon>Bacillati</taxon>
        <taxon>Actinomycetota</taxon>
        <taxon>Actinomycetes</taxon>
        <taxon>Micrococcales</taxon>
        <taxon>Microbacteriaceae</taxon>
        <taxon>Agromyces</taxon>
    </lineage>
</organism>
<name>A0A975IMG9_9MICO</name>